<comment type="caution">
    <text evidence="2">The sequence shown here is derived from an EMBL/GenBank/DDBJ whole genome shotgun (WGS) entry which is preliminary data.</text>
</comment>
<evidence type="ECO:0000313" key="2">
    <source>
        <dbReference type="EMBL" id="OLN27277.1"/>
    </source>
</evidence>
<name>A0A1Q8QIV1_9FIRM</name>
<reference evidence="2 3" key="1">
    <citation type="submission" date="2016-09" db="EMBL/GenBank/DDBJ databases">
        <title>Complete genome of Desulfosporosinus sp. OL.</title>
        <authorList>
            <person name="Mardanov A."/>
            <person name="Beletsky A."/>
            <person name="Panova A."/>
            <person name="Karnachuk O."/>
            <person name="Ravin N."/>
        </authorList>
    </citation>
    <scope>NUCLEOTIDE SEQUENCE [LARGE SCALE GENOMIC DNA]</scope>
    <source>
        <strain evidence="2 3">OL</strain>
    </source>
</reference>
<dbReference type="AlphaFoldDB" id="A0A1Q8QIV1"/>
<sequence>MEFDREKINKLYWQDTGLVSLFIVFVWAVLGFVLMSVSSLAPSEFIRDVALTAGSVAGIFVTSALVAVLVHIKKNRISLYSEELQQIARQNEALGKGIAN</sequence>
<keyword evidence="1" id="KW-0472">Membrane</keyword>
<gene>
    <name evidence="2" type="ORF">DSOL_4627</name>
</gene>
<organism evidence="2 3">
    <name type="scientific">Desulfosporosinus metallidurans</name>
    <dbReference type="NCBI Taxonomy" id="1888891"/>
    <lineage>
        <taxon>Bacteria</taxon>
        <taxon>Bacillati</taxon>
        <taxon>Bacillota</taxon>
        <taxon>Clostridia</taxon>
        <taxon>Eubacteriales</taxon>
        <taxon>Desulfitobacteriaceae</taxon>
        <taxon>Desulfosporosinus</taxon>
    </lineage>
</organism>
<feature type="transmembrane region" description="Helical" evidence="1">
    <location>
        <begin position="12"/>
        <end position="37"/>
    </location>
</feature>
<evidence type="ECO:0000256" key="1">
    <source>
        <dbReference type="SAM" id="Phobius"/>
    </source>
</evidence>
<accession>A0A1Q8QIV1</accession>
<keyword evidence="3" id="KW-1185">Reference proteome</keyword>
<keyword evidence="1" id="KW-0812">Transmembrane</keyword>
<protein>
    <submittedName>
        <fullName evidence="2">Uncharacterized protein</fullName>
    </submittedName>
</protein>
<dbReference type="RefSeq" id="WP_075366949.1">
    <property type="nucleotide sequence ID" value="NZ_MLBF01000060.1"/>
</dbReference>
<dbReference type="STRING" id="1888891.DSOL_4627"/>
<dbReference type="Proteomes" id="UP000186102">
    <property type="component" value="Unassembled WGS sequence"/>
</dbReference>
<keyword evidence="1" id="KW-1133">Transmembrane helix</keyword>
<dbReference type="OrthoDB" id="1799423at2"/>
<evidence type="ECO:0000313" key="3">
    <source>
        <dbReference type="Proteomes" id="UP000186102"/>
    </source>
</evidence>
<proteinExistence type="predicted"/>
<feature type="transmembrane region" description="Helical" evidence="1">
    <location>
        <begin position="49"/>
        <end position="70"/>
    </location>
</feature>
<dbReference type="EMBL" id="MLBF01000060">
    <property type="protein sequence ID" value="OLN27277.1"/>
    <property type="molecule type" value="Genomic_DNA"/>
</dbReference>